<evidence type="ECO:0000313" key="1">
    <source>
        <dbReference type="EMBL" id="VGO14192.1"/>
    </source>
</evidence>
<name>A0A6C2U2H8_PONDE</name>
<accession>A0A6C2U2H8</accession>
<dbReference type="AlphaFoldDB" id="A0A6C2U2H8"/>
<organism evidence="1 2">
    <name type="scientific">Pontiella desulfatans</name>
    <dbReference type="NCBI Taxonomy" id="2750659"/>
    <lineage>
        <taxon>Bacteria</taxon>
        <taxon>Pseudomonadati</taxon>
        <taxon>Kiritimatiellota</taxon>
        <taxon>Kiritimatiellia</taxon>
        <taxon>Kiritimatiellales</taxon>
        <taxon>Pontiellaceae</taxon>
        <taxon>Pontiella</taxon>
    </lineage>
</organism>
<dbReference type="RefSeq" id="WP_136079693.1">
    <property type="nucleotide sequence ID" value="NZ_CAAHFG010000001.1"/>
</dbReference>
<keyword evidence="2" id="KW-1185">Reference proteome</keyword>
<evidence type="ECO:0000313" key="2">
    <source>
        <dbReference type="Proteomes" id="UP000366872"/>
    </source>
</evidence>
<proteinExistence type="predicted"/>
<protein>
    <recommendedName>
        <fullName evidence="3">Uroporphyrinogen decarboxylase (URO-D) domain-containing protein</fullName>
    </recommendedName>
</protein>
<dbReference type="InterPro" id="IPR038071">
    <property type="entry name" value="UROD/MetE-like_sf"/>
</dbReference>
<sequence length="431" mass="50094">MLHDPSHYTPLATDELIEVSGKDRDILRGLAEQKAVAGNDSRRTETIRQWTAMNDLKSERPMVWINEICWNEMEVNDELKLQCEGSWAREQEVLLRKELYQWNHLPADMVVNPWIACPKAIHSTDFGIVEDTDISETDSSNQVVSRHFNIQIEELADLEKIQMPVVTHNERQTALREQVFNEVFGGILPVKVVGQSHLWFTPWDFLIRWTGIENAMIGLYDDPDLYHALVDRLVDAWMVELDQFEALNVLELDNRNVRVGSGGYGYISELPSFENAPEHVHPKDMWGCSNAQIFSEVSPDMHWEFAIEHDMRWMQRWGMNYYGCCEPLHNKAALMKRIPNLRKVSTSAWCNVEKFMNELGPDMVYSIKPSPAILAEDAWHPERARAEIRRVLDIGQGGHMEFIMKDISTVRYKPERLWEWAEIAMEEVSRN</sequence>
<gene>
    <name evidence="1" type="ORF">PDESU_02751</name>
</gene>
<dbReference type="EMBL" id="CAAHFG010000001">
    <property type="protein sequence ID" value="VGO14192.1"/>
    <property type="molecule type" value="Genomic_DNA"/>
</dbReference>
<evidence type="ECO:0008006" key="3">
    <source>
        <dbReference type="Google" id="ProtNLM"/>
    </source>
</evidence>
<dbReference type="Proteomes" id="UP000366872">
    <property type="component" value="Unassembled WGS sequence"/>
</dbReference>
<dbReference type="Gene3D" id="3.20.20.210">
    <property type="match status" value="1"/>
</dbReference>
<reference evidence="1 2" key="1">
    <citation type="submission" date="2019-04" db="EMBL/GenBank/DDBJ databases">
        <authorList>
            <person name="Van Vliet M D."/>
        </authorList>
    </citation>
    <scope>NUCLEOTIDE SEQUENCE [LARGE SCALE GENOMIC DNA]</scope>
    <source>
        <strain evidence="1 2">F1</strain>
    </source>
</reference>